<dbReference type="PRINTS" id="PR00599">
    <property type="entry name" value="MAPEPTIDASE"/>
</dbReference>
<evidence type="ECO:0000256" key="7">
    <source>
        <dbReference type="RuleBase" id="RU003653"/>
    </source>
</evidence>
<evidence type="ECO:0000256" key="6">
    <source>
        <dbReference type="HAMAP-Rule" id="MF_01974"/>
    </source>
</evidence>
<dbReference type="EMBL" id="FTOO01000011">
    <property type="protein sequence ID" value="SIT05358.1"/>
    <property type="molecule type" value="Genomic_DNA"/>
</dbReference>
<dbReference type="InterPro" id="IPR036005">
    <property type="entry name" value="Creatinase/aminopeptidase-like"/>
</dbReference>
<feature type="binding site" evidence="6">
    <location>
        <position position="80"/>
    </location>
    <ligand>
        <name>substrate</name>
    </ligand>
</feature>
<dbReference type="PROSITE" id="PS00680">
    <property type="entry name" value="MAP_1"/>
    <property type="match status" value="1"/>
</dbReference>
<feature type="domain" description="Peptidase M24" evidence="8">
    <location>
        <begin position="15"/>
        <end position="242"/>
    </location>
</feature>
<keyword evidence="10" id="KW-1185">Reference proteome</keyword>
<name>A0A1N7P472_9BACL</name>
<evidence type="ECO:0000256" key="4">
    <source>
        <dbReference type="ARBA" id="ARBA00022723"/>
    </source>
</evidence>
<comment type="cofactor">
    <cofactor evidence="6">
        <name>Co(2+)</name>
        <dbReference type="ChEBI" id="CHEBI:48828"/>
    </cofactor>
    <cofactor evidence="6">
        <name>Zn(2+)</name>
        <dbReference type="ChEBI" id="CHEBI:29105"/>
    </cofactor>
    <cofactor evidence="6">
        <name>Mn(2+)</name>
        <dbReference type="ChEBI" id="CHEBI:29035"/>
    </cofactor>
    <cofactor evidence="6">
        <name>Fe(2+)</name>
        <dbReference type="ChEBI" id="CHEBI:29033"/>
    </cofactor>
    <text evidence="6">Binds 2 divalent metal cations per subunit. Has a high-affinity and a low affinity metal-binding site. The true nature of the physiological cofactor is under debate. The enzyme is active with cobalt, zinc, manganese or divalent iron ions. Most likely, methionine aminopeptidases function as mononuclear Fe(2+)-metalloproteases under physiological conditions, and the catalytically relevant metal-binding site has been assigned to the histidine-containing high-affinity site.</text>
</comment>
<feature type="binding site" evidence="6">
    <location>
        <position position="97"/>
    </location>
    <ligand>
        <name>a divalent metal cation</name>
        <dbReference type="ChEBI" id="CHEBI:60240"/>
        <label>1</label>
    </ligand>
</feature>
<feature type="binding site" evidence="6">
    <location>
        <position position="204"/>
    </location>
    <ligand>
        <name>a divalent metal cation</name>
        <dbReference type="ChEBI" id="CHEBI:60240"/>
        <label>2</label>
        <note>catalytic</note>
    </ligand>
</feature>
<dbReference type="SUPFAM" id="SSF55920">
    <property type="entry name" value="Creatinase/aminopeptidase"/>
    <property type="match status" value="1"/>
</dbReference>
<feature type="binding site" evidence="6">
    <location>
        <position position="171"/>
    </location>
    <ligand>
        <name>a divalent metal cation</name>
        <dbReference type="ChEBI" id="CHEBI:60240"/>
        <label>2</label>
        <note>catalytic</note>
    </ligand>
</feature>
<dbReference type="Proteomes" id="UP000186156">
    <property type="component" value="Unassembled WGS sequence"/>
</dbReference>
<comment type="function">
    <text evidence="1 6">Removes the N-terminal methionine from nascent proteins. The N-terminal methionine is often cleaved when the second residue in the primary sequence is small and uncharged (Met-Ala-, Cys, Gly, Pro, Ser, Thr, or Val). Requires deformylation of the N(alpha)-formylated initiator methionine before it can be hydrolyzed.</text>
</comment>
<protein>
    <recommendedName>
        <fullName evidence="6 7">Methionine aminopeptidase</fullName>
        <shortName evidence="6">MAP</shortName>
        <shortName evidence="6">MetAP</shortName>
        <ecNumber evidence="6 7">3.4.11.18</ecNumber>
    </recommendedName>
    <alternativeName>
        <fullName evidence="6">Peptidase M</fullName>
    </alternativeName>
</protein>
<dbReference type="AlphaFoldDB" id="A0A1N7P472"/>
<gene>
    <name evidence="6" type="primary">map</name>
    <name evidence="9" type="ORF">SAMN05421799_11144</name>
</gene>
<comment type="subunit">
    <text evidence="6">Monomer.</text>
</comment>
<dbReference type="PANTHER" id="PTHR43330:SF17">
    <property type="entry name" value="METHIONINE AMINOPEPTIDASE"/>
    <property type="match status" value="1"/>
</dbReference>
<comment type="catalytic activity">
    <reaction evidence="6 7">
        <text>Release of N-terminal amino acids, preferentially methionine, from peptides and arylamides.</text>
        <dbReference type="EC" id="3.4.11.18"/>
    </reaction>
</comment>
<keyword evidence="2 6" id="KW-0031">Aminopeptidase</keyword>
<comment type="similarity">
    <text evidence="6">Belongs to the peptidase M24A family. Methionine aminopeptidase type 1 subfamily.</text>
</comment>
<reference evidence="10" key="1">
    <citation type="submission" date="2017-01" db="EMBL/GenBank/DDBJ databases">
        <authorList>
            <person name="Varghese N."/>
            <person name="Submissions S."/>
        </authorList>
    </citation>
    <scope>NUCLEOTIDE SEQUENCE [LARGE SCALE GENOMIC DNA]</scope>
    <source>
        <strain evidence="10">DSM 16176</strain>
    </source>
</reference>
<sequence>MQGVITLKSRHEQNLMREAGKVVAGCHEALRSFIRPGIRTLDIDQFVEDFILRHRMEPAQKGYKGYPFASCTSVNDVICHGFPSEYVLQEGDIVTVDMVVVHKGLHADSAWSYAVGEISETARKLLDVTRRAMYIGIEQAVPDNHISDIGHAIQTFVEAEGFSVVRDYIGHGIGRQMHESPDVLHFGPPHRGPKIRKGMAFTVEPMVNVGTYETKLDPDGWTARTADGSLSAQYEHTLIITEHGPEIITKQDGE</sequence>
<dbReference type="Gene3D" id="3.90.230.10">
    <property type="entry name" value="Creatinase/methionine aminopeptidase superfamily"/>
    <property type="match status" value="1"/>
</dbReference>
<evidence type="ECO:0000313" key="9">
    <source>
        <dbReference type="EMBL" id="SIT05358.1"/>
    </source>
</evidence>
<dbReference type="PANTHER" id="PTHR43330">
    <property type="entry name" value="METHIONINE AMINOPEPTIDASE"/>
    <property type="match status" value="1"/>
</dbReference>
<dbReference type="HAMAP" id="MF_01974">
    <property type="entry name" value="MetAP_1"/>
    <property type="match status" value="1"/>
</dbReference>
<evidence type="ECO:0000256" key="1">
    <source>
        <dbReference type="ARBA" id="ARBA00002521"/>
    </source>
</evidence>
<dbReference type="GO" id="GO:0005829">
    <property type="term" value="C:cytosol"/>
    <property type="evidence" value="ECO:0007669"/>
    <property type="project" value="TreeGrafter"/>
</dbReference>
<evidence type="ECO:0000256" key="2">
    <source>
        <dbReference type="ARBA" id="ARBA00022438"/>
    </source>
</evidence>
<dbReference type="STRING" id="252246.SAMN05421799_11144"/>
<evidence type="ECO:0000256" key="5">
    <source>
        <dbReference type="ARBA" id="ARBA00022801"/>
    </source>
</evidence>
<dbReference type="InterPro" id="IPR001714">
    <property type="entry name" value="Pept_M24_MAP"/>
</dbReference>
<feature type="binding site" evidence="6">
    <location>
        <position position="108"/>
    </location>
    <ligand>
        <name>a divalent metal cation</name>
        <dbReference type="ChEBI" id="CHEBI:60240"/>
        <label>1</label>
    </ligand>
</feature>
<evidence type="ECO:0000259" key="8">
    <source>
        <dbReference type="Pfam" id="PF00557"/>
    </source>
</evidence>
<accession>A0A1N7P472</accession>
<dbReference type="NCBIfam" id="TIGR00500">
    <property type="entry name" value="met_pdase_I"/>
    <property type="match status" value="1"/>
</dbReference>
<keyword evidence="4 6" id="KW-0479">Metal-binding</keyword>
<dbReference type="GO" id="GO:0004239">
    <property type="term" value="F:initiator methionyl aminopeptidase activity"/>
    <property type="evidence" value="ECO:0007669"/>
    <property type="project" value="UniProtKB-UniRule"/>
</dbReference>
<feature type="binding site" evidence="6">
    <location>
        <position position="178"/>
    </location>
    <ligand>
        <name>substrate</name>
    </ligand>
</feature>
<dbReference type="GO" id="GO:0046872">
    <property type="term" value="F:metal ion binding"/>
    <property type="evidence" value="ECO:0007669"/>
    <property type="project" value="UniProtKB-UniRule"/>
</dbReference>
<dbReference type="CDD" id="cd01086">
    <property type="entry name" value="MetAP1"/>
    <property type="match status" value="1"/>
</dbReference>
<evidence type="ECO:0000256" key="3">
    <source>
        <dbReference type="ARBA" id="ARBA00022670"/>
    </source>
</evidence>
<dbReference type="Pfam" id="PF00557">
    <property type="entry name" value="Peptidase_M24"/>
    <property type="match status" value="1"/>
</dbReference>
<dbReference type="GO" id="GO:0070006">
    <property type="term" value="F:metalloaminopeptidase activity"/>
    <property type="evidence" value="ECO:0007669"/>
    <property type="project" value="UniProtKB-UniRule"/>
</dbReference>
<keyword evidence="3 6" id="KW-0645">Protease</keyword>
<feature type="binding site" evidence="6">
    <location>
        <position position="235"/>
    </location>
    <ligand>
        <name>a divalent metal cation</name>
        <dbReference type="ChEBI" id="CHEBI:60240"/>
        <label>2</label>
        <note>catalytic</note>
    </ligand>
</feature>
<dbReference type="RefSeq" id="WP_076348472.1">
    <property type="nucleotide sequence ID" value="NZ_FTOO01000011.1"/>
</dbReference>
<organism evidence="9 10">
    <name type="scientific">Alicyclobacillus vulcanalis</name>
    <dbReference type="NCBI Taxonomy" id="252246"/>
    <lineage>
        <taxon>Bacteria</taxon>
        <taxon>Bacillati</taxon>
        <taxon>Bacillota</taxon>
        <taxon>Bacilli</taxon>
        <taxon>Bacillales</taxon>
        <taxon>Alicyclobacillaceae</taxon>
        <taxon>Alicyclobacillus</taxon>
    </lineage>
</organism>
<dbReference type="OrthoDB" id="9802055at2"/>
<feature type="binding site" evidence="6">
    <location>
        <position position="108"/>
    </location>
    <ligand>
        <name>a divalent metal cation</name>
        <dbReference type="ChEBI" id="CHEBI:60240"/>
        <label>2</label>
        <note>catalytic</note>
    </ligand>
</feature>
<keyword evidence="5 6" id="KW-0378">Hydrolase</keyword>
<proteinExistence type="inferred from homology"/>
<dbReference type="InterPro" id="IPR002467">
    <property type="entry name" value="Pept_M24A_MAP1"/>
</dbReference>
<evidence type="ECO:0000313" key="10">
    <source>
        <dbReference type="Proteomes" id="UP000186156"/>
    </source>
</evidence>
<dbReference type="GO" id="GO:0006508">
    <property type="term" value="P:proteolysis"/>
    <property type="evidence" value="ECO:0007669"/>
    <property type="project" value="UniProtKB-KW"/>
</dbReference>
<feature type="binding site" evidence="6">
    <location>
        <position position="235"/>
    </location>
    <ligand>
        <name>a divalent metal cation</name>
        <dbReference type="ChEBI" id="CHEBI:60240"/>
        <label>1</label>
    </ligand>
</feature>
<dbReference type="EC" id="3.4.11.18" evidence="6 7"/>
<dbReference type="InterPro" id="IPR000994">
    <property type="entry name" value="Pept_M24"/>
</dbReference>